<dbReference type="GO" id="GO:0005886">
    <property type="term" value="C:plasma membrane"/>
    <property type="evidence" value="ECO:0007669"/>
    <property type="project" value="TreeGrafter"/>
</dbReference>
<evidence type="ECO:0000313" key="3">
    <source>
        <dbReference type="EMBL" id="SPJ28969.1"/>
    </source>
</evidence>
<protein>
    <recommendedName>
        <fullName evidence="2">AsmA domain-containing protein</fullName>
    </recommendedName>
</protein>
<gene>
    <name evidence="3" type="ORF">TRM7615_02479</name>
</gene>
<dbReference type="OrthoDB" id="7694125at2"/>
<reference evidence="4" key="1">
    <citation type="submission" date="2018-03" db="EMBL/GenBank/DDBJ databases">
        <authorList>
            <person name="Rodrigo-Torres L."/>
            <person name="Arahal R. D."/>
            <person name="Lucena T."/>
        </authorList>
    </citation>
    <scope>NUCLEOTIDE SEQUENCE [LARGE SCALE GENOMIC DNA]</scope>
    <source>
        <strain evidence="4">CECT 7615</strain>
    </source>
</reference>
<accession>A0A2R8C963</accession>
<dbReference type="Pfam" id="PF05170">
    <property type="entry name" value="AsmA"/>
    <property type="match status" value="1"/>
</dbReference>
<dbReference type="InterPro" id="IPR007844">
    <property type="entry name" value="AsmA"/>
</dbReference>
<keyword evidence="4" id="KW-1185">Reference proteome</keyword>
<sequence>MLHRFYRISLWLVVTSAIVFGLLWMVLAASLFSGFRKDLVAGILSDQMGQSVVINGDVRLNPGVVSAIYVSGVEIPSENIPDQNLAELSLLELELDLLLLAQGNIEFDNLIVDGLGVNLLHLADGRKSWSERETASINNREETPDEQKNGGILEFLADKTVAFSNITLIRTNEITGFTFDFEIEVLSLTQEQDGQLKLVTGKGGVNGQDFLIDAKFPVGADFTTRASFGDVKLTFDGTPIPLDQGGGYSAELTLDTGSFADFLEVLRLDPVLDGTGTFSAQMLNQGGKLHISDTQTVIDLSEGQRLEASGSIGDIVGGDDIDIKLAARLHPEGAPPPTAREIADLKLTEARVELVGDRGTLELREMYFGTNAFEQGLDSLGPVSLGKFGRTEDGTLSIRDISIQAGPLDAPYLKSQGEINNLLELKDLAFAGDLMAPASLLLGELGPDVAAQFGRVSASFEVDDEPGHMRLVEFQASAQDTEIWALEAHAKTGSVLDLGQAELGIDLDIPETRAFLEALNLEPVDAGPLEFLLSVKGADKALSMNAQAAVDSSRLETQLDVKPNDGAPFVRGKISSEKLDLKDLQQGVAAFVQLDKLIEDGPGKGDVQPLVLAKEEEDGDVQPLVLPEGEKFVDLDRRLRETDLEILVNIAQIVGQQGISKVESSLTFKDGKADLGPLELNYGGGYFRASAGMNLLDAPDRLTVTGATSGWDFGKILDAVGLGIQAHGTLRGDFNVSGNRTSIDAFINTMSGRATISMQDGDISTSLIELAGLGIFPWLFSGELQQGYTDIVCAVAPLAISAGKISSDAVVVETKSVQLVAAGGVDWKNGTIALRAEPRPVGRPLARSAWPFSVSGTLSEPKFKLHVGGVRSQEDGNRQVQTERTPCKPDRLQ</sequence>
<dbReference type="EMBL" id="ONZG01000005">
    <property type="protein sequence ID" value="SPJ28969.1"/>
    <property type="molecule type" value="Genomic_DNA"/>
</dbReference>
<dbReference type="GO" id="GO:0090313">
    <property type="term" value="P:regulation of protein targeting to membrane"/>
    <property type="evidence" value="ECO:0007669"/>
    <property type="project" value="TreeGrafter"/>
</dbReference>
<dbReference type="Proteomes" id="UP000244898">
    <property type="component" value="Unassembled WGS sequence"/>
</dbReference>
<feature type="region of interest" description="Disordered" evidence="1">
    <location>
        <begin position="872"/>
        <end position="893"/>
    </location>
</feature>
<proteinExistence type="predicted"/>
<dbReference type="AlphaFoldDB" id="A0A2R8C963"/>
<dbReference type="PANTHER" id="PTHR30441">
    <property type="entry name" value="DUF748 DOMAIN-CONTAINING PROTEIN"/>
    <property type="match status" value="1"/>
</dbReference>
<evidence type="ECO:0000313" key="4">
    <source>
        <dbReference type="Proteomes" id="UP000244898"/>
    </source>
</evidence>
<evidence type="ECO:0000259" key="2">
    <source>
        <dbReference type="Pfam" id="PF05170"/>
    </source>
</evidence>
<feature type="domain" description="AsmA" evidence="2">
    <location>
        <begin position="540"/>
        <end position="764"/>
    </location>
</feature>
<organism evidence="3 4">
    <name type="scientific">Falsiruegeria mediterranea M17</name>
    <dbReference type="NCBI Taxonomy" id="1200281"/>
    <lineage>
        <taxon>Bacteria</taxon>
        <taxon>Pseudomonadati</taxon>
        <taxon>Pseudomonadota</taxon>
        <taxon>Alphaproteobacteria</taxon>
        <taxon>Rhodobacterales</taxon>
        <taxon>Roseobacteraceae</taxon>
        <taxon>Falsiruegeria</taxon>
    </lineage>
</organism>
<dbReference type="InterPro" id="IPR052894">
    <property type="entry name" value="AsmA-related"/>
</dbReference>
<name>A0A2R8C963_9RHOB</name>
<dbReference type="PANTHER" id="PTHR30441:SF8">
    <property type="entry name" value="DUF748 DOMAIN-CONTAINING PROTEIN"/>
    <property type="match status" value="1"/>
</dbReference>
<dbReference type="RefSeq" id="WP_108787859.1">
    <property type="nucleotide sequence ID" value="NZ_ONZG01000005.1"/>
</dbReference>
<evidence type="ECO:0000256" key="1">
    <source>
        <dbReference type="SAM" id="MobiDB-lite"/>
    </source>
</evidence>